<dbReference type="PRINTS" id="PR00081">
    <property type="entry name" value="GDHRDH"/>
</dbReference>
<dbReference type="HOGENOM" id="CLU_010194_44_2_11"/>
<organism evidence="2 3">
    <name type="scientific">Streptomyces pristinaespiralis (strain ATCC 25486 / DSM 40338 / CBS 914.69 / JCM 4507 / KCC S-0507 / NBRC 13074 / NRRL 2958 / 5647)</name>
    <dbReference type="NCBI Taxonomy" id="457429"/>
    <lineage>
        <taxon>Bacteria</taxon>
        <taxon>Bacillati</taxon>
        <taxon>Actinomycetota</taxon>
        <taxon>Actinomycetes</taxon>
        <taxon>Kitasatosporales</taxon>
        <taxon>Streptomycetaceae</taxon>
        <taxon>Streptomyces</taxon>
    </lineage>
</organism>
<evidence type="ECO:0000313" key="2">
    <source>
        <dbReference type="EMBL" id="EDY66166.2"/>
    </source>
</evidence>
<dbReference type="Gene3D" id="3.40.50.720">
    <property type="entry name" value="NAD(P)-binding Rossmann-like Domain"/>
    <property type="match status" value="1"/>
</dbReference>
<name>B5HH55_STRE2</name>
<dbReference type="InterPro" id="IPR002347">
    <property type="entry name" value="SDR_fam"/>
</dbReference>
<dbReference type="EMBL" id="CM000950">
    <property type="protein sequence ID" value="EDY66166.2"/>
    <property type="molecule type" value="Genomic_DNA"/>
</dbReference>
<sequence length="311" mass="33328">MFRLGRCTMTGWTEEHVPHLTEGTVAVVTGANTGLGLDTTRVLARRGAAVVMACRNQDKAAAARRSLVDGGIDPGRLRTASLDLADQASIAGFADALPDDRIDLLINNAGLMAVPRSSTVDGFETQFGVNHLGHMALTLRLLPRLNTTPGARVVTLTSMGHRPGRIRLHDPNFRRGRYNRWTAYFQSKLANMLFAAELARRNEGRGALSLAAHPGYAVTELGKDTGFQARLLSVADRIAAQPSAAGAWPTLRAATDPAAVNGALYGPRRLVSGRAVRETPSRTARRADLAGRLWDLSLDLLSPAKVTDPLA</sequence>
<dbReference type="SUPFAM" id="SSF51735">
    <property type="entry name" value="NAD(P)-binding Rossmann-fold domains"/>
    <property type="match status" value="1"/>
</dbReference>
<reference evidence="3" key="2">
    <citation type="submission" date="2009-10" db="EMBL/GenBank/DDBJ databases">
        <title>The genome sequence of Streptomyces pristinaespiralis strain ATCC 25486.</title>
        <authorList>
            <consortium name="The Broad Institute Genome Sequencing Platform"/>
            <consortium name="Broad Institute Microbial Sequencing Center"/>
            <person name="Fischbach M."/>
            <person name="Godfrey P."/>
            <person name="Ward D."/>
            <person name="Young S."/>
            <person name="Zeng Q."/>
            <person name="Koehrsen M."/>
            <person name="Alvarado L."/>
            <person name="Berlin A.M."/>
            <person name="Bochicchio J."/>
            <person name="Borenstein D."/>
            <person name="Chapman S.B."/>
            <person name="Chen Z."/>
            <person name="Engels R."/>
            <person name="Freedman E."/>
            <person name="Gellesch M."/>
            <person name="Goldberg J."/>
            <person name="Griggs A."/>
            <person name="Gujja S."/>
            <person name="Heilman E.R."/>
            <person name="Heiman D.I."/>
            <person name="Hepburn T.A."/>
            <person name="Howarth C."/>
            <person name="Jen D."/>
            <person name="Larson L."/>
            <person name="Lewis B."/>
            <person name="Mehta T."/>
            <person name="Park D."/>
            <person name="Pearson M."/>
            <person name="Richards J."/>
            <person name="Roberts A."/>
            <person name="Saif S."/>
            <person name="Shea T.D."/>
            <person name="Shenoy N."/>
            <person name="Sisk P."/>
            <person name="Stolte C."/>
            <person name="Sykes S.N."/>
            <person name="Thomson T."/>
            <person name="Walk T."/>
            <person name="White J."/>
            <person name="Yandava C."/>
            <person name="Straight P."/>
            <person name="Clardy J."/>
            <person name="Hung D."/>
            <person name="Kolter R."/>
            <person name="Mekalanos J."/>
            <person name="Walker S."/>
            <person name="Walsh C.T."/>
            <person name="Wieland-Brown L.C."/>
            <person name="Haas B."/>
            <person name="Nusbaum C."/>
            <person name="Birren B."/>
        </authorList>
    </citation>
    <scope>NUCLEOTIDE SEQUENCE [LARGE SCALE GENOMIC DNA]</scope>
    <source>
        <strain evidence="3">ATCC 25486 / DSM 40338 / CBS 914.69 / JCM 4507 / NBRC 13074 / NRRL 2958 / 5647</strain>
    </source>
</reference>
<gene>
    <name evidence="2" type="ORF">SSDG_04488</name>
</gene>
<dbReference type="GO" id="GO:0016491">
    <property type="term" value="F:oxidoreductase activity"/>
    <property type="evidence" value="ECO:0007669"/>
    <property type="project" value="UniProtKB-KW"/>
</dbReference>
<dbReference type="Proteomes" id="UP000002805">
    <property type="component" value="Chromosome"/>
</dbReference>
<dbReference type="NCBIfam" id="NF004846">
    <property type="entry name" value="PRK06197.1"/>
    <property type="match status" value="1"/>
</dbReference>
<dbReference type="eggNOG" id="COG1028">
    <property type="taxonomic scope" value="Bacteria"/>
</dbReference>
<dbReference type="InterPro" id="IPR036291">
    <property type="entry name" value="NAD(P)-bd_dom_sf"/>
</dbReference>
<dbReference type="Pfam" id="PF00106">
    <property type="entry name" value="adh_short"/>
    <property type="match status" value="1"/>
</dbReference>
<evidence type="ECO:0000313" key="3">
    <source>
        <dbReference type="Proteomes" id="UP000002805"/>
    </source>
</evidence>
<dbReference type="PANTHER" id="PTHR43157">
    <property type="entry name" value="PHOSPHATIDYLINOSITOL-GLYCAN BIOSYNTHESIS CLASS F PROTEIN-RELATED"/>
    <property type="match status" value="1"/>
</dbReference>
<evidence type="ECO:0000256" key="1">
    <source>
        <dbReference type="ARBA" id="ARBA00023002"/>
    </source>
</evidence>
<dbReference type="AlphaFoldDB" id="B5HH55"/>
<keyword evidence="1" id="KW-0560">Oxidoreductase</keyword>
<keyword evidence="3" id="KW-1185">Reference proteome</keyword>
<dbReference type="PANTHER" id="PTHR43157:SF31">
    <property type="entry name" value="PHOSPHATIDYLINOSITOL-GLYCAN BIOSYNTHESIS CLASS F PROTEIN"/>
    <property type="match status" value="1"/>
</dbReference>
<reference evidence="3" key="1">
    <citation type="submission" date="2008-02" db="EMBL/GenBank/DDBJ databases">
        <authorList>
            <consortium name="The Broad Institute Genome Sequencing Platform"/>
            <person name="Fischbach M."/>
            <person name="Ward D."/>
            <person name="Young S."/>
            <person name="Jaffe D."/>
            <person name="Gnerre S."/>
            <person name="Berlin A."/>
            <person name="Heiman D."/>
            <person name="Hepburn T."/>
            <person name="Sykes S."/>
            <person name="Alvarado L."/>
            <person name="Kodira C.D."/>
            <person name="Straight P."/>
            <person name="Clardy J."/>
            <person name="Hung D."/>
            <person name="Kolter R."/>
            <person name="Mekalanos J."/>
            <person name="Walker S."/>
            <person name="Walsh C.T."/>
            <person name="Lander E."/>
            <person name="Galagan J."/>
            <person name="Nusbaum C."/>
            <person name="Birren B."/>
        </authorList>
    </citation>
    <scope>NUCLEOTIDE SEQUENCE [LARGE SCALE GENOMIC DNA]</scope>
    <source>
        <strain evidence="3">ATCC 25486 / DSM 40338 / CBS 914.69 / JCM 4507 / NBRC 13074 / NRRL 2958 / 5647</strain>
    </source>
</reference>
<proteinExistence type="predicted"/>
<protein>
    <submittedName>
        <fullName evidence="2">Short chain dehydrogenase</fullName>
    </submittedName>
</protein>
<accession>B5HH55</accession>